<feature type="non-terminal residue" evidence="1">
    <location>
        <position position="75"/>
    </location>
</feature>
<accession>A0A7D9LA01</accession>
<organism evidence="1 2">
    <name type="scientific">Paramuricea clavata</name>
    <name type="common">Red gorgonian</name>
    <name type="synonym">Violescent sea-whip</name>
    <dbReference type="NCBI Taxonomy" id="317549"/>
    <lineage>
        <taxon>Eukaryota</taxon>
        <taxon>Metazoa</taxon>
        <taxon>Cnidaria</taxon>
        <taxon>Anthozoa</taxon>
        <taxon>Octocorallia</taxon>
        <taxon>Malacalcyonacea</taxon>
        <taxon>Plexauridae</taxon>
        <taxon>Paramuricea</taxon>
    </lineage>
</organism>
<name>A0A7D9LA01_PARCT</name>
<feature type="non-terminal residue" evidence="1">
    <location>
        <position position="1"/>
    </location>
</feature>
<comment type="caution">
    <text evidence="1">The sequence shown here is derived from an EMBL/GenBank/DDBJ whole genome shotgun (WGS) entry which is preliminary data.</text>
</comment>
<dbReference type="AlphaFoldDB" id="A0A7D9LA01"/>
<gene>
    <name evidence="1" type="ORF">PACLA_8A078667</name>
</gene>
<evidence type="ECO:0000313" key="1">
    <source>
        <dbReference type="EMBL" id="CAB4030055.1"/>
    </source>
</evidence>
<protein>
    <submittedName>
        <fullName evidence="1">Uncharacterized protein</fullName>
    </submittedName>
</protein>
<dbReference type="Proteomes" id="UP001152795">
    <property type="component" value="Unassembled WGS sequence"/>
</dbReference>
<proteinExistence type="predicted"/>
<reference evidence="1" key="1">
    <citation type="submission" date="2020-04" db="EMBL/GenBank/DDBJ databases">
        <authorList>
            <person name="Alioto T."/>
            <person name="Alioto T."/>
            <person name="Gomez Garrido J."/>
        </authorList>
    </citation>
    <scope>NUCLEOTIDE SEQUENCE</scope>
    <source>
        <strain evidence="1">A484AB</strain>
    </source>
</reference>
<evidence type="ECO:0000313" key="2">
    <source>
        <dbReference type="Proteomes" id="UP001152795"/>
    </source>
</evidence>
<dbReference type="EMBL" id="CACRXK020016595">
    <property type="protein sequence ID" value="CAB4030055.1"/>
    <property type="molecule type" value="Genomic_DNA"/>
</dbReference>
<sequence>IQQCIGRFRFLPTQSKAPKMPKALFSSMKNMSTTQQFLKSMNMFQQEKKKGVLPSQMKVPLAMLKSRSSGGVSPA</sequence>
<keyword evidence="2" id="KW-1185">Reference proteome</keyword>